<organism evidence="1 2">
    <name type="scientific">Cupriavidus taiwanensis</name>
    <dbReference type="NCBI Taxonomy" id="164546"/>
    <lineage>
        <taxon>Bacteria</taxon>
        <taxon>Pseudomonadati</taxon>
        <taxon>Pseudomonadota</taxon>
        <taxon>Betaproteobacteria</taxon>
        <taxon>Burkholderiales</taxon>
        <taxon>Burkholderiaceae</taxon>
        <taxon>Cupriavidus</taxon>
    </lineage>
</organism>
<evidence type="ECO:0000313" key="2">
    <source>
        <dbReference type="Proteomes" id="UP000257016"/>
    </source>
</evidence>
<comment type="caution">
    <text evidence="1">The sequence shown here is derived from an EMBL/GenBank/DDBJ whole genome shotgun (WGS) entry which is preliminary data.</text>
</comment>
<accession>A0A975XIJ6</accession>
<reference evidence="1 2" key="1">
    <citation type="submission" date="2018-01" db="EMBL/GenBank/DDBJ databases">
        <authorList>
            <person name="Clerissi C."/>
        </authorList>
    </citation>
    <scope>NUCLEOTIDE SEQUENCE [LARGE SCALE GENOMIC DNA]</scope>
    <source>
        <strain evidence="1">Cupriavidus taiwanensis LMG 19430</strain>
    </source>
</reference>
<dbReference type="AlphaFoldDB" id="A0A975XIJ6"/>
<evidence type="ECO:0000313" key="1">
    <source>
        <dbReference type="EMBL" id="SOY71820.1"/>
    </source>
</evidence>
<dbReference type="InterPro" id="IPR042100">
    <property type="entry name" value="Bug_dom1"/>
</dbReference>
<dbReference type="Proteomes" id="UP000257016">
    <property type="component" value="Unassembled WGS sequence"/>
</dbReference>
<name>A0A975XIJ6_9BURK</name>
<dbReference type="Gene3D" id="3.40.190.10">
    <property type="entry name" value="Periplasmic binding protein-like II"/>
    <property type="match status" value="1"/>
</dbReference>
<dbReference type="Gene3D" id="3.40.190.150">
    <property type="entry name" value="Bordetella uptake gene, domain 1"/>
    <property type="match status" value="1"/>
</dbReference>
<sequence length="112" mass="12255">MPDVPSISETVPGYDVSNYFGLWGAAGISPELTRRIAGLFADAAKSEKARDAFYSVSGTAVRTSTPLELAEYQRHEAQNLQAHDPCGRNCSGIAYFIAWRRHRLEIEPAPAS</sequence>
<proteinExistence type="predicted"/>
<dbReference type="EMBL" id="OFSN01000019">
    <property type="protein sequence ID" value="SOY71820.1"/>
    <property type="molecule type" value="Genomic_DNA"/>
</dbReference>
<protein>
    <submittedName>
        <fullName evidence="1">Uncharacterized protein</fullName>
    </submittedName>
</protein>
<gene>
    <name evidence="1" type="ORF">CBM2586_B130540</name>
</gene>